<name>A0A4Y7TST7_COPMI</name>
<keyword evidence="1" id="KW-0472">Membrane</keyword>
<evidence type="ECO:0000256" key="1">
    <source>
        <dbReference type="SAM" id="Phobius"/>
    </source>
</evidence>
<keyword evidence="1" id="KW-0812">Transmembrane</keyword>
<proteinExistence type="predicted"/>
<reference evidence="2 3" key="1">
    <citation type="journal article" date="2019" name="Nat. Ecol. Evol.">
        <title>Megaphylogeny resolves global patterns of mushroom evolution.</title>
        <authorList>
            <person name="Varga T."/>
            <person name="Krizsan K."/>
            <person name="Foldi C."/>
            <person name="Dima B."/>
            <person name="Sanchez-Garcia M."/>
            <person name="Sanchez-Ramirez S."/>
            <person name="Szollosi G.J."/>
            <person name="Szarkandi J.G."/>
            <person name="Papp V."/>
            <person name="Albert L."/>
            <person name="Andreopoulos W."/>
            <person name="Angelini C."/>
            <person name="Antonin V."/>
            <person name="Barry K.W."/>
            <person name="Bougher N.L."/>
            <person name="Buchanan P."/>
            <person name="Buyck B."/>
            <person name="Bense V."/>
            <person name="Catcheside P."/>
            <person name="Chovatia M."/>
            <person name="Cooper J."/>
            <person name="Damon W."/>
            <person name="Desjardin D."/>
            <person name="Finy P."/>
            <person name="Geml J."/>
            <person name="Haridas S."/>
            <person name="Hughes K."/>
            <person name="Justo A."/>
            <person name="Karasinski D."/>
            <person name="Kautmanova I."/>
            <person name="Kiss B."/>
            <person name="Kocsube S."/>
            <person name="Kotiranta H."/>
            <person name="LaButti K.M."/>
            <person name="Lechner B.E."/>
            <person name="Liimatainen K."/>
            <person name="Lipzen A."/>
            <person name="Lukacs Z."/>
            <person name="Mihaltcheva S."/>
            <person name="Morgado L.N."/>
            <person name="Niskanen T."/>
            <person name="Noordeloos M.E."/>
            <person name="Ohm R.A."/>
            <person name="Ortiz-Santana B."/>
            <person name="Ovrebo C."/>
            <person name="Racz N."/>
            <person name="Riley R."/>
            <person name="Savchenko A."/>
            <person name="Shiryaev A."/>
            <person name="Soop K."/>
            <person name="Spirin V."/>
            <person name="Szebenyi C."/>
            <person name="Tomsovsky M."/>
            <person name="Tulloss R.E."/>
            <person name="Uehling J."/>
            <person name="Grigoriev I.V."/>
            <person name="Vagvolgyi C."/>
            <person name="Papp T."/>
            <person name="Martin F.M."/>
            <person name="Miettinen O."/>
            <person name="Hibbett D.S."/>
            <person name="Nagy L.G."/>
        </authorList>
    </citation>
    <scope>NUCLEOTIDE SEQUENCE [LARGE SCALE GENOMIC DNA]</scope>
    <source>
        <strain evidence="2 3">FP101781</strain>
    </source>
</reference>
<comment type="caution">
    <text evidence="2">The sequence shown here is derived from an EMBL/GenBank/DDBJ whole genome shotgun (WGS) entry which is preliminary data.</text>
</comment>
<keyword evidence="1" id="KW-1133">Transmembrane helix</keyword>
<dbReference type="Proteomes" id="UP000298030">
    <property type="component" value="Unassembled WGS sequence"/>
</dbReference>
<dbReference type="AlphaFoldDB" id="A0A4Y7TST7"/>
<dbReference type="EMBL" id="QPFP01000004">
    <property type="protein sequence ID" value="TEB37257.1"/>
    <property type="molecule type" value="Genomic_DNA"/>
</dbReference>
<organism evidence="2 3">
    <name type="scientific">Coprinellus micaceus</name>
    <name type="common">Glistening ink-cap mushroom</name>
    <name type="synonym">Coprinus micaceus</name>
    <dbReference type="NCBI Taxonomy" id="71717"/>
    <lineage>
        <taxon>Eukaryota</taxon>
        <taxon>Fungi</taxon>
        <taxon>Dikarya</taxon>
        <taxon>Basidiomycota</taxon>
        <taxon>Agaricomycotina</taxon>
        <taxon>Agaricomycetes</taxon>
        <taxon>Agaricomycetidae</taxon>
        <taxon>Agaricales</taxon>
        <taxon>Agaricineae</taxon>
        <taxon>Psathyrellaceae</taxon>
        <taxon>Coprinellus</taxon>
    </lineage>
</organism>
<feature type="transmembrane region" description="Helical" evidence="1">
    <location>
        <begin position="43"/>
        <end position="63"/>
    </location>
</feature>
<protein>
    <submittedName>
        <fullName evidence="2">Uncharacterized protein</fullName>
    </submittedName>
</protein>
<gene>
    <name evidence="2" type="ORF">FA13DRAFT_893543</name>
</gene>
<accession>A0A4Y7TST7</accession>
<keyword evidence="3" id="KW-1185">Reference proteome</keyword>
<sequence length="108" mass="12466">MTTPTPISHYSICTIIIITHALTTTLHITYITYRTFCCCCTSIFFHALSSLAWEMLFLSLLFVRRSGECSGFLSYTWVFGLRPWWSRGQAPEDKKAARKGEWLTNVNF</sequence>
<feature type="transmembrane region" description="Helical" evidence="1">
    <location>
        <begin position="12"/>
        <end position="31"/>
    </location>
</feature>
<evidence type="ECO:0000313" key="3">
    <source>
        <dbReference type="Proteomes" id="UP000298030"/>
    </source>
</evidence>
<evidence type="ECO:0000313" key="2">
    <source>
        <dbReference type="EMBL" id="TEB37257.1"/>
    </source>
</evidence>